<dbReference type="EMBL" id="BMCP01000001">
    <property type="protein sequence ID" value="GGE36900.1"/>
    <property type="molecule type" value="Genomic_DNA"/>
</dbReference>
<gene>
    <name evidence="16" type="ORF">GCM10007276_12970</name>
</gene>
<dbReference type="Pfam" id="PF02518">
    <property type="entry name" value="HATPase_c"/>
    <property type="match status" value="1"/>
</dbReference>
<dbReference type="Gene3D" id="3.30.565.10">
    <property type="entry name" value="Histidine kinase-like ATPase, C-terminal domain"/>
    <property type="match status" value="1"/>
</dbReference>
<evidence type="ECO:0000259" key="14">
    <source>
        <dbReference type="PROSITE" id="PS50109"/>
    </source>
</evidence>
<dbReference type="CDD" id="cd00082">
    <property type="entry name" value="HisKA"/>
    <property type="match status" value="1"/>
</dbReference>
<feature type="transmembrane region" description="Helical" evidence="13">
    <location>
        <begin position="171"/>
        <end position="189"/>
    </location>
</feature>
<dbReference type="InterPro" id="IPR003661">
    <property type="entry name" value="HisK_dim/P_dom"/>
</dbReference>
<dbReference type="GO" id="GO:0006355">
    <property type="term" value="P:regulation of DNA-templated transcription"/>
    <property type="evidence" value="ECO:0007669"/>
    <property type="project" value="InterPro"/>
</dbReference>
<dbReference type="InterPro" id="IPR036890">
    <property type="entry name" value="HATPase_C_sf"/>
</dbReference>
<accession>A0A8J2VLR6</accession>
<evidence type="ECO:0000256" key="6">
    <source>
        <dbReference type="ARBA" id="ARBA00022679"/>
    </source>
</evidence>
<dbReference type="InterPro" id="IPR013767">
    <property type="entry name" value="PAS_fold"/>
</dbReference>
<evidence type="ECO:0000256" key="1">
    <source>
        <dbReference type="ARBA" id="ARBA00000085"/>
    </source>
</evidence>
<feature type="region of interest" description="Disordered" evidence="12">
    <location>
        <begin position="580"/>
        <end position="605"/>
    </location>
</feature>
<dbReference type="InterPro" id="IPR003594">
    <property type="entry name" value="HATPase_dom"/>
</dbReference>
<dbReference type="InterPro" id="IPR036097">
    <property type="entry name" value="HisK_dim/P_sf"/>
</dbReference>
<keyword evidence="8 16" id="KW-0418">Kinase</keyword>
<dbReference type="PANTHER" id="PTHR43711:SF31">
    <property type="entry name" value="HISTIDINE KINASE"/>
    <property type="match status" value="1"/>
</dbReference>
<dbReference type="Pfam" id="PF00512">
    <property type="entry name" value="HisKA"/>
    <property type="match status" value="1"/>
</dbReference>
<evidence type="ECO:0000313" key="16">
    <source>
        <dbReference type="EMBL" id="GGE36900.1"/>
    </source>
</evidence>
<dbReference type="PROSITE" id="PS50112">
    <property type="entry name" value="PAS"/>
    <property type="match status" value="1"/>
</dbReference>
<feature type="domain" description="PAS" evidence="15">
    <location>
        <begin position="205"/>
        <end position="275"/>
    </location>
</feature>
<dbReference type="SMART" id="SM00388">
    <property type="entry name" value="HisKA"/>
    <property type="match status" value="1"/>
</dbReference>
<dbReference type="SUPFAM" id="SSF47384">
    <property type="entry name" value="Homodimeric domain of signal transducing histidine kinase"/>
    <property type="match status" value="1"/>
</dbReference>
<keyword evidence="4" id="KW-1003">Cell membrane</keyword>
<dbReference type="InterPro" id="IPR035965">
    <property type="entry name" value="PAS-like_dom_sf"/>
</dbReference>
<comment type="subcellular location">
    <subcellularLocation>
        <location evidence="2">Cell membrane</location>
    </subcellularLocation>
</comment>
<dbReference type="Pfam" id="PF00989">
    <property type="entry name" value="PAS"/>
    <property type="match status" value="1"/>
</dbReference>
<keyword evidence="9" id="KW-0067">ATP-binding</keyword>
<reference evidence="16" key="2">
    <citation type="submission" date="2020-09" db="EMBL/GenBank/DDBJ databases">
        <authorList>
            <person name="Sun Q."/>
            <person name="Sedlacek I."/>
        </authorList>
    </citation>
    <scope>NUCLEOTIDE SEQUENCE</scope>
    <source>
        <strain evidence="16">CCM 7684</strain>
    </source>
</reference>
<evidence type="ECO:0000256" key="10">
    <source>
        <dbReference type="ARBA" id="ARBA00023012"/>
    </source>
</evidence>
<name>A0A8J2VLR6_9RHOB</name>
<evidence type="ECO:0000256" key="8">
    <source>
        <dbReference type="ARBA" id="ARBA00022777"/>
    </source>
</evidence>
<dbReference type="SMART" id="SM00091">
    <property type="entry name" value="PAS"/>
    <property type="match status" value="1"/>
</dbReference>
<dbReference type="InterPro" id="IPR050736">
    <property type="entry name" value="Sensor_HK_Regulatory"/>
</dbReference>
<keyword evidence="10" id="KW-0902">Two-component regulatory system</keyword>
<feature type="transmembrane region" description="Helical" evidence="13">
    <location>
        <begin position="35"/>
        <end position="56"/>
    </location>
</feature>
<evidence type="ECO:0000256" key="2">
    <source>
        <dbReference type="ARBA" id="ARBA00004236"/>
    </source>
</evidence>
<keyword evidence="6" id="KW-0808">Transferase</keyword>
<dbReference type="AlphaFoldDB" id="A0A8J2VLR6"/>
<dbReference type="Gene3D" id="1.10.287.130">
    <property type="match status" value="1"/>
</dbReference>
<evidence type="ECO:0000256" key="12">
    <source>
        <dbReference type="SAM" id="MobiDB-lite"/>
    </source>
</evidence>
<reference evidence="16" key="1">
    <citation type="journal article" date="2014" name="Int. J. Syst. Evol. Microbiol.">
        <title>Complete genome sequence of Corynebacterium casei LMG S-19264T (=DSM 44701T), isolated from a smear-ripened cheese.</title>
        <authorList>
            <consortium name="US DOE Joint Genome Institute (JGI-PGF)"/>
            <person name="Walter F."/>
            <person name="Albersmeier A."/>
            <person name="Kalinowski J."/>
            <person name="Ruckert C."/>
        </authorList>
    </citation>
    <scope>NUCLEOTIDE SEQUENCE</scope>
    <source>
        <strain evidence="16">CCM 7684</strain>
    </source>
</reference>
<comment type="caution">
    <text evidence="16">The sequence shown here is derived from an EMBL/GenBank/DDBJ whole genome shotgun (WGS) entry which is preliminary data.</text>
</comment>
<dbReference type="InterPro" id="IPR000014">
    <property type="entry name" value="PAS"/>
</dbReference>
<organism evidence="16 17">
    <name type="scientific">Agaricicola taiwanensis</name>
    <dbReference type="NCBI Taxonomy" id="591372"/>
    <lineage>
        <taxon>Bacteria</taxon>
        <taxon>Pseudomonadati</taxon>
        <taxon>Pseudomonadota</taxon>
        <taxon>Alphaproteobacteria</taxon>
        <taxon>Rhodobacterales</taxon>
        <taxon>Paracoccaceae</taxon>
        <taxon>Agaricicola</taxon>
    </lineage>
</organism>
<protein>
    <recommendedName>
        <fullName evidence="3">histidine kinase</fullName>
        <ecNumber evidence="3">2.7.13.3</ecNumber>
    </recommendedName>
</protein>
<feature type="transmembrane region" description="Helical" evidence="13">
    <location>
        <begin position="62"/>
        <end position="81"/>
    </location>
</feature>
<feature type="transmembrane region" description="Helical" evidence="13">
    <location>
        <begin position="135"/>
        <end position="159"/>
    </location>
</feature>
<keyword evidence="5" id="KW-0597">Phosphoprotein</keyword>
<feature type="domain" description="Histidine kinase" evidence="14">
    <location>
        <begin position="358"/>
        <end position="578"/>
    </location>
</feature>
<comment type="catalytic activity">
    <reaction evidence="1">
        <text>ATP + protein L-histidine = ADP + protein N-phospho-L-histidine.</text>
        <dbReference type="EC" id="2.7.13.3"/>
    </reaction>
</comment>
<evidence type="ECO:0000256" key="13">
    <source>
        <dbReference type="SAM" id="Phobius"/>
    </source>
</evidence>
<evidence type="ECO:0000256" key="3">
    <source>
        <dbReference type="ARBA" id="ARBA00012438"/>
    </source>
</evidence>
<keyword evidence="7" id="KW-0547">Nucleotide-binding</keyword>
<dbReference type="FunFam" id="3.30.565.10:FF:000023">
    <property type="entry name" value="PAS domain-containing sensor histidine kinase"/>
    <property type="match status" value="1"/>
</dbReference>
<proteinExistence type="predicted"/>
<dbReference type="EC" id="2.7.13.3" evidence="3"/>
<dbReference type="Proteomes" id="UP000602745">
    <property type="component" value="Unassembled WGS sequence"/>
</dbReference>
<dbReference type="InterPro" id="IPR005467">
    <property type="entry name" value="His_kinase_dom"/>
</dbReference>
<keyword evidence="11 13" id="KW-0472">Membrane</keyword>
<dbReference type="PROSITE" id="PS50109">
    <property type="entry name" value="HIS_KIN"/>
    <property type="match status" value="1"/>
</dbReference>
<dbReference type="SUPFAM" id="SSF55874">
    <property type="entry name" value="ATPase domain of HSP90 chaperone/DNA topoisomerase II/histidine kinase"/>
    <property type="match status" value="1"/>
</dbReference>
<dbReference type="PANTHER" id="PTHR43711">
    <property type="entry name" value="TWO-COMPONENT HISTIDINE KINASE"/>
    <property type="match status" value="1"/>
</dbReference>
<dbReference type="NCBIfam" id="TIGR00229">
    <property type="entry name" value="sensory_box"/>
    <property type="match status" value="1"/>
</dbReference>
<dbReference type="GO" id="GO:0005524">
    <property type="term" value="F:ATP binding"/>
    <property type="evidence" value="ECO:0007669"/>
    <property type="project" value="UniProtKB-KW"/>
</dbReference>
<keyword evidence="13" id="KW-1133">Transmembrane helix</keyword>
<evidence type="ECO:0000256" key="11">
    <source>
        <dbReference type="ARBA" id="ARBA00023136"/>
    </source>
</evidence>
<evidence type="ECO:0000256" key="9">
    <source>
        <dbReference type="ARBA" id="ARBA00022840"/>
    </source>
</evidence>
<sequence>MGSGELIQRLQTFVTGLVHESVSAGRPEAVRHRSFIAAHLAAGVTALAALPLYLALRGAPTAPEAMAFAALLLPLLVAFDLSRTGKMVRAHILSAVSVALLVFPVAVATGGIMSFAVPWLIIIPLETAFSGSRKAIGAGVVSALVVAVALVGIDLAGWLPASALSPQAAKSMLFASGALAALYAALLAVRANNISRLSMEDTRRGEARYRLLAEHMHDLITRHTRSGNVTFASPAATRITGAEPAALMGQGLFDRVHIADRPSYLTALSTTATTGTETSVRFRLRRDSPAAGLTPDWCWVEMRCALIEDDTLIEDEGGRHVVSVTRDIEERVAHEAELLAAREEADRASMAKTHFLANISHELRTPLNAIIGFSEMLSTSDMPRMSDERQMEYAKLIHESGLHLLAVVNSILDMSRIESGNFSITPEPFELMPLIDTSRQLFTLKAAQAQVRLEVDIEEGLPDVYGDCRACRQILINLLSNALKFTPAGGTVTISARRNGGFATLSVADTGIGVSPEDLSRLGEPFYQARSSYNRPYEGTGLGLSVVKGLVSLHGGIFKIESRVGEGTVVTIELPTESTSVTPVPAKAPADHQPVDGDLPARLTA</sequence>
<dbReference type="InterPro" id="IPR004358">
    <property type="entry name" value="Sig_transdc_His_kin-like_C"/>
</dbReference>
<dbReference type="Gene3D" id="3.30.450.20">
    <property type="entry name" value="PAS domain"/>
    <property type="match status" value="1"/>
</dbReference>
<dbReference type="SMART" id="SM00387">
    <property type="entry name" value="HATPase_c"/>
    <property type="match status" value="1"/>
</dbReference>
<feature type="transmembrane region" description="Helical" evidence="13">
    <location>
        <begin position="93"/>
        <end position="123"/>
    </location>
</feature>
<dbReference type="GO" id="GO:0000155">
    <property type="term" value="F:phosphorelay sensor kinase activity"/>
    <property type="evidence" value="ECO:0007669"/>
    <property type="project" value="InterPro"/>
</dbReference>
<dbReference type="PRINTS" id="PR00344">
    <property type="entry name" value="BCTRLSENSOR"/>
</dbReference>
<dbReference type="CDD" id="cd16922">
    <property type="entry name" value="HATPase_EvgS-ArcB-TorS-like"/>
    <property type="match status" value="1"/>
</dbReference>
<dbReference type="SUPFAM" id="SSF55785">
    <property type="entry name" value="PYP-like sensor domain (PAS domain)"/>
    <property type="match status" value="1"/>
</dbReference>
<keyword evidence="13" id="KW-0812">Transmembrane</keyword>
<dbReference type="GO" id="GO:0005886">
    <property type="term" value="C:plasma membrane"/>
    <property type="evidence" value="ECO:0007669"/>
    <property type="project" value="UniProtKB-SubCell"/>
</dbReference>
<dbReference type="CDD" id="cd00130">
    <property type="entry name" value="PAS"/>
    <property type="match status" value="1"/>
</dbReference>
<evidence type="ECO:0000256" key="7">
    <source>
        <dbReference type="ARBA" id="ARBA00022741"/>
    </source>
</evidence>
<evidence type="ECO:0000256" key="4">
    <source>
        <dbReference type="ARBA" id="ARBA00022475"/>
    </source>
</evidence>
<evidence type="ECO:0000256" key="5">
    <source>
        <dbReference type="ARBA" id="ARBA00022553"/>
    </source>
</evidence>
<keyword evidence="17" id="KW-1185">Reference proteome</keyword>
<evidence type="ECO:0000259" key="15">
    <source>
        <dbReference type="PROSITE" id="PS50112"/>
    </source>
</evidence>
<evidence type="ECO:0000313" key="17">
    <source>
        <dbReference type="Proteomes" id="UP000602745"/>
    </source>
</evidence>